<keyword evidence="3" id="KW-1185">Reference proteome</keyword>
<organism evidence="2 3">
    <name type="scientific">Paenibacillus dokdonensis</name>
    <dbReference type="NCBI Taxonomy" id="2567944"/>
    <lineage>
        <taxon>Bacteria</taxon>
        <taxon>Bacillati</taxon>
        <taxon>Bacillota</taxon>
        <taxon>Bacilli</taxon>
        <taxon>Bacillales</taxon>
        <taxon>Paenibacillaceae</taxon>
        <taxon>Paenibacillus</taxon>
    </lineage>
</organism>
<comment type="caution">
    <text evidence="2">The sequence shown here is derived from an EMBL/GenBank/DDBJ whole genome shotgun (WGS) entry which is preliminary data.</text>
</comment>
<feature type="region of interest" description="Disordered" evidence="1">
    <location>
        <begin position="39"/>
        <end position="63"/>
    </location>
</feature>
<evidence type="ECO:0000256" key="1">
    <source>
        <dbReference type="SAM" id="MobiDB-lite"/>
    </source>
</evidence>
<sequence length="63" mass="7427">MTNKKKLKDGERETVNSQYGTYERYFLSEDELKKYQELPPDSFWDKNSKPIMPPGTLNKKRGA</sequence>
<name>A0ABU6GRM7_9BACL</name>
<proteinExistence type="predicted"/>
<reference evidence="2 3" key="1">
    <citation type="submission" date="2023-03" db="EMBL/GenBank/DDBJ databases">
        <title>Bacillus Genome Sequencing.</title>
        <authorList>
            <person name="Dunlap C."/>
        </authorList>
    </citation>
    <scope>NUCLEOTIDE SEQUENCE [LARGE SCALE GENOMIC DNA]</scope>
    <source>
        <strain evidence="2 3">BD-525</strain>
    </source>
</reference>
<gene>
    <name evidence="2" type="ORF">P4H66_19585</name>
</gene>
<evidence type="ECO:0000313" key="3">
    <source>
        <dbReference type="Proteomes" id="UP001344632"/>
    </source>
</evidence>
<dbReference type="EMBL" id="JARLKZ010000015">
    <property type="protein sequence ID" value="MEC0242009.1"/>
    <property type="molecule type" value="Genomic_DNA"/>
</dbReference>
<dbReference type="RefSeq" id="WP_326089751.1">
    <property type="nucleotide sequence ID" value="NZ_JARLKZ010000015.1"/>
</dbReference>
<accession>A0ABU6GRM7</accession>
<evidence type="ECO:0000313" key="2">
    <source>
        <dbReference type="EMBL" id="MEC0242009.1"/>
    </source>
</evidence>
<dbReference type="Proteomes" id="UP001344632">
    <property type="component" value="Unassembled WGS sequence"/>
</dbReference>
<protein>
    <submittedName>
        <fullName evidence="2">Uncharacterized protein</fullName>
    </submittedName>
</protein>